<dbReference type="InParanoid" id="A0A165MR79"/>
<evidence type="ECO:0000313" key="4">
    <source>
        <dbReference type="Proteomes" id="UP000077266"/>
    </source>
</evidence>
<gene>
    <name evidence="3" type="ORF">EXIGLDRAFT_762508</name>
</gene>
<dbReference type="Proteomes" id="UP000077266">
    <property type="component" value="Unassembled WGS sequence"/>
</dbReference>
<feature type="compositionally biased region" description="Low complexity" evidence="2">
    <location>
        <begin position="182"/>
        <end position="192"/>
    </location>
</feature>
<keyword evidence="4" id="KW-1185">Reference proteome</keyword>
<dbReference type="PANTHER" id="PTHR15276:SF0">
    <property type="entry name" value="COILED-COIL DOMAIN-CONTAINING PROTEIN 6"/>
    <property type="match status" value="1"/>
</dbReference>
<feature type="compositionally biased region" description="Polar residues" evidence="2">
    <location>
        <begin position="360"/>
        <end position="370"/>
    </location>
</feature>
<feature type="region of interest" description="Disordered" evidence="2">
    <location>
        <begin position="1"/>
        <end position="23"/>
    </location>
</feature>
<organism evidence="3 4">
    <name type="scientific">Exidia glandulosa HHB12029</name>
    <dbReference type="NCBI Taxonomy" id="1314781"/>
    <lineage>
        <taxon>Eukaryota</taxon>
        <taxon>Fungi</taxon>
        <taxon>Dikarya</taxon>
        <taxon>Basidiomycota</taxon>
        <taxon>Agaricomycotina</taxon>
        <taxon>Agaricomycetes</taxon>
        <taxon>Auriculariales</taxon>
        <taxon>Exidiaceae</taxon>
        <taxon>Exidia</taxon>
    </lineage>
</organism>
<evidence type="ECO:0000256" key="1">
    <source>
        <dbReference type="SAM" id="Coils"/>
    </source>
</evidence>
<reference evidence="3 4" key="1">
    <citation type="journal article" date="2016" name="Mol. Biol. Evol.">
        <title>Comparative Genomics of Early-Diverging Mushroom-Forming Fungi Provides Insights into the Origins of Lignocellulose Decay Capabilities.</title>
        <authorList>
            <person name="Nagy L.G."/>
            <person name="Riley R."/>
            <person name="Tritt A."/>
            <person name="Adam C."/>
            <person name="Daum C."/>
            <person name="Floudas D."/>
            <person name="Sun H."/>
            <person name="Yadav J.S."/>
            <person name="Pangilinan J."/>
            <person name="Larsson K.H."/>
            <person name="Matsuura K."/>
            <person name="Barry K."/>
            <person name="Labutti K."/>
            <person name="Kuo R."/>
            <person name="Ohm R.A."/>
            <person name="Bhattacharya S.S."/>
            <person name="Shirouzu T."/>
            <person name="Yoshinaga Y."/>
            <person name="Martin F.M."/>
            <person name="Grigoriev I.V."/>
            <person name="Hibbett D.S."/>
        </authorList>
    </citation>
    <scope>NUCLEOTIDE SEQUENCE [LARGE SCALE GENOMIC DNA]</scope>
    <source>
        <strain evidence="3 4">HHB12029</strain>
    </source>
</reference>
<evidence type="ECO:0000313" key="3">
    <source>
        <dbReference type="EMBL" id="KZV99640.1"/>
    </source>
</evidence>
<dbReference type="Pfam" id="PF09755">
    <property type="entry name" value="DUF2046"/>
    <property type="match status" value="1"/>
</dbReference>
<feature type="region of interest" description="Disordered" evidence="2">
    <location>
        <begin position="79"/>
        <end position="107"/>
    </location>
</feature>
<feature type="compositionally biased region" description="Basic residues" evidence="2">
    <location>
        <begin position="338"/>
        <end position="347"/>
    </location>
</feature>
<dbReference type="AlphaFoldDB" id="A0A165MR79"/>
<dbReference type="OrthoDB" id="78858at2759"/>
<feature type="compositionally biased region" description="Low complexity" evidence="2">
    <location>
        <begin position="232"/>
        <end position="251"/>
    </location>
</feature>
<feature type="region of interest" description="Disordered" evidence="2">
    <location>
        <begin position="279"/>
        <end position="325"/>
    </location>
</feature>
<protein>
    <submittedName>
        <fullName evidence="3">Uncharacterized protein</fullName>
    </submittedName>
</protein>
<feature type="coiled-coil region" evidence="1">
    <location>
        <begin position="30"/>
        <end position="79"/>
    </location>
</feature>
<feature type="region of interest" description="Disordered" evidence="2">
    <location>
        <begin position="174"/>
        <end position="264"/>
    </location>
</feature>
<proteinExistence type="predicted"/>
<dbReference type="EMBL" id="KV425908">
    <property type="protein sequence ID" value="KZV99640.1"/>
    <property type="molecule type" value="Genomic_DNA"/>
</dbReference>
<dbReference type="PANTHER" id="PTHR15276">
    <property type="entry name" value="H4 D10S170 PROTEIN-RELATED"/>
    <property type="match status" value="1"/>
</dbReference>
<feature type="compositionally biased region" description="Low complexity" evidence="2">
    <location>
        <begin position="97"/>
        <end position="107"/>
    </location>
</feature>
<feature type="region of interest" description="Disordered" evidence="2">
    <location>
        <begin position="338"/>
        <end position="391"/>
    </location>
</feature>
<feature type="compositionally biased region" description="Polar residues" evidence="2">
    <location>
        <begin position="279"/>
        <end position="298"/>
    </location>
</feature>
<accession>A0A165MR79</accession>
<sequence length="391" mass="42053">MSSPVIPRLSSHSSTASTSKHEEELINAYEAEEERIINVLSRKLEQLKEEKIQLENALEAESESHVNRLTRELAALRAQQQQQFAGTPGSDDGRDQGSLGLNGLLAGADPRYPAPDTLLEALRRENEMLRNRLVDMERDYIKVVRQNDIYREELIDHRRRLGLSVDNLIGLGADQPLHRRNSSTTSSSPTASMIALPSGRPSLAGMPIPRPPSQIHRPGTAHPPSSHHHSRPSSTTTPSSVSVSPSSSHPTSPNPFPFSPSTSANSNLGITASSSLATQITTPPSSMSFGNGNDNGFTAGTPIAQPLPLTYPSVPPPSLSSSLGSPTTAYPPVFLHRHNQSHSHSRHSSIERGARVAETGTLSRRGSLVTSRPPLVPEESGSPPVDVLLSS</sequence>
<dbReference type="STRING" id="1314781.A0A165MR79"/>
<keyword evidence="1" id="KW-0175">Coiled coil</keyword>
<dbReference type="InterPro" id="IPR019152">
    <property type="entry name" value="DUF2046"/>
</dbReference>
<name>A0A165MR79_EXIGL</name>
<evidence type="ECO:0000256" key="2">
    <source>
        <dbReference type="SAM" id="MobiDB-lite"/>
    </source>
</evidence>